<reference evidence="2 3" key="1">
    <citation type="submission" date="2019-05" db="EMBL/GenBank/DDBJ databases">
        <title>OXA-830, a novel chromosomally encoded expanded-spectrum class D beta-lactamase in Aeromonas simiae.</title>
        <authorList>
            <person name="Zhou W."/>
            <person name="Chen Q."/>
        </authorList>
    </citation>
    <scope>NUCLEOTIDE SEQUENCE [LARGE SCALE GENOMIC DNA]</scope>
    <source>
        <strain evidence="2 3">A6</strain>
    </source>
</reference>
<dbReference type="EMBL" id="CP040449">
    <property type="protein sequence ID" value="QFI55346.1"/>
    <property type="molecule type" value="Genomic_DNA"/>
</dbReference>
<feature type="compositionally biased region" description="Basic residues" evidence="1">
    <location>
        <begin position="42"/>
        <end position="51"/>
    </location>
</feature>
<gene>
    <name evidence="2" type="ORF">FE240_12020</name>
</gene>
<proteinExistence type="predicted"/>
<dbReference type="AlphaFoldDB" id="A0A5J6WW11"/>
<dbReference type="KEGG" id="asim:FE240_12020"/>
<feature type="region of interest" description="Disordered" evidence="1">
    <location>
        <begin position="1"/>
        <end position="60"/>
    </location>
</feature>
<dbReference type="Proteomes" id="UP000594034">
    <property type="component" value="Chromosome"/>
</dbReference>
<evidence type="ECO:0000313" key="2">
    <source>
        <dbReference type="EMBL" id="QFI55346.1"/>
    </source>
</evidence>
<sequence length="60" mass="6726">MEPPGLGVTAAAVSPERRGNHGKARIRDDKQDALTGQAQPRDHRRLYHGRWRWPAAQQSA</sequence>
<feature type="compositionally biased region" description="Basic and acidic residues" evidence="1">
    <location>
        <begin position="15"/>
        <end position="32"/>
    </location>
</feature>
<accession>A0A5J6WW11</accession>
<keyword evidence="3" id="KW-1185">Reference proteome</keyword>
<organism evidence="2 3">
    <name type="scientific">Aeromonas simiae</name>
    <dbReference type="NCBI Taxonomy" id="218936"/>
    <lineage>
        <taxon>Bacteria</taxon>
        <taxon>Pseudomonadati</taxon>
        <taxon>Pseudomonadota</taxon>
        <taxon>Gammaproteobacteria</taxon>
        <taxon>Aeromonadales</taxon>
        <taxon>Aeromonadaceae</taxon>
        <taxon>Aeromonas</taxon>
    </lineage>
</organism>
<dbReference type="RefSeq" id="WP_193001213.1">
    <property type="nucleotide sequence ID" value="NZ_CP040449.1"/>
</dbReference>
<protein>
    <submittedName>
        <fullName evidence="2">Uncharacterized protein</fullName>
    </submittedName>
</protein>
<evidence type="ECO:0000313" key="3">
    <source>
        <dbReference type="Proteomes" id="UP000594034"/>
    </source>
</evidence>
<name>A0A5J6WW11_9GAMM</name>
<evidence type="ECO:0000256" key="1">
    <source>
        <dbReference type="SAM" id="MobiDB-lite"/>
    </source>
</evidence>